<dbReference type="Gene3D" id="2.30.110.10">
    <property type="entry name" value="Electron Transport, Fmn-binding Protein, Chain A"/>
    <property type="match status" value="1"/>
</dbReference>
<dbReference type="InterPro" id="IPR012349">
    <property type="entry name" value="Split_barrel_FMN-bd"/>
</dbReference>
<dbReference type="PANTHER" id="PTHR34071:SF2">
    <property type="entry name" value="FLAVIN-NUCLEOTIDE-BINDING PROTEIN"/>
    <property type="match status" value="1"/>
</dbReference>
<organism evidence="1 2">
    <name type="scientific">Neobacillus massiliamazoniensis</name>
    <dbReference type="NCBI Taxonomy" id="1499688"/>
    <lineage>
        <taxon>Bacteria</taxon>
        <taxon>Bacillati</taxon>
        <taxon>Bacillota</taxon>
        <taxon>Bacilli</taxon>
        <taxon>Bacillales</taxon>
        <taxon>Bacillaceae</taxon>
        <taxon>Neobacillus</taxon>
    </lineage>
</organism>
<dbReference type="RefSeq" id="WP_090639350.1">
    <property type="nucleotide sequence ID" value="NZ_CVRB01000006.1"/>
</dbReference>
<dbReference type="EMBL" id="CVRB01000006">
    <property type="protein sequence ID" value="CRK84903.1"/>
    <property type="molecule type" value="Genomic_DNA"/>
</dbReference>
<sequence>MIPMRQKNSECTDTKKIASFLETAKTGYLGLADGAMPYVIPLNFVWLNDAIYFHGASEGRKINIIEENANACFTVSEDQGTLTDPVPAKTDTAFMSVMIFGMAEKVQDLEEATEAMQKMLDKYVPGYYDQPLASTHVEKYRSSLGSKTAIYKIKTVELTAKENPIQLEKLFYTGKTSQNDISN</sequence>
<protein>
    <submittedName>
        <fullName evidence="1">Pyridoxamine 5'-phosphate oxidase</fullName>
    </submittedName>
</protein>
<proteinExistence type="predicted"/>
<dbReference type="PANTHER" id="PTHR34071">
    <property type="entry name" value="5-NITROIMIDAZOLE ANTIBIOTICS RESISTANCE PROTEIN, NIMA-FAMILY-RELATED PROTEIN-RELATED"/>
    <property type="match status" value="1"/>
</dbReference>
<dbReference type="Pfam" id="PF12900">
    <property type="entry name" value="Pyridox_ox_2"/>
    <property type="match status" value="1"/>
</dbReference>
<dbReference type="SUPFAM" id="SSF50475">
    <property type="entry name" value="FMN-binding split barrel"/>
    <property type="match status" value="1"/>
</dbReference>
<accession>A0A0U1P448</accession>
<dbReference type="AlphaFoldDB" id="A0A0U1P448"/>
<dbReference type="Proteomes" id="UP000199087">
    <property type="component" value="Unassembled WGS sequence"/>
</dbReference>
<reference evidence="2" key="1">
    <citation type="submission" date="2015-05" db="EMBL/GenBank/DDBJ databases">
        <authorList>
            <person name="Urmite Genomes"/>
        </authorList>
    </citation>
    <scope>NUCLEOTIDE SEQUENCE [LARGE SCALE GENOMIC DNA]</scope>
    <source>
        <strain evidence="2">LF1</strain>
    </source>
</reference>
<name>A0A0U1P448_9BACI</name>
<dbReference type="OrthoDB" id="9794935at2"/>
<dbReference type="STRING" id="1499688.BN000_04962"/>
<gene>
    <name evidence="1" type="ORF">BN000_04962</name>
</gene>
<dbReference type="InterPro" id="IPR024747">
    <property type="entry name" value="Pyridox_Oxase-rel"/>
</dbReference>
<evidence type="ECO:0000313" key="2">
    <source>
        <dbReference type="Proteomes" id="UP000199087"/>
    </source>
</evidence>
<evidence type="ECO:0000313" key="1">
    <source>
        <dbReference type="EMBL" id="CRK84903.1"/>
    </source>
</evidence>
<keyword evidence="2" id="KW-1185">Reference proteome</keyword>